<dbReference type="AlphaFoldDB" id="A0A061SW57"/>
<dbReference type="GO" id="GO:0016758">
    <property type="term" value="F:hexosyltransferase activity"/>
    <property type="evidence" value="ECO:0007669"/>
    <property type="project" value="InterPro"/>
</dbReference>
<feature type="domain" description="Glycosyl transferase family 28 C-terminal" evidence="1">
    <location>
        <begin position="261"/>
        <end position="357"/>
    </location>
</feature>
<comment type="caution">
    <text evidence="2">The sequence shown here is derived from an EMBL/GenBank/DDBJ whole genome shotgun (WGS) entry which is preliminary data.</text>
</comment>
<sequence length="378" mass="39475">MKVMIVVTHLLGTGHLSRALTLAQGFVQAGHEAVVVSGGVPVPQLDPGDAALLQLPALRSDGVNFAQLLTAAGNPVDDAMLHGRLDALLSVLDDQAPDILITELFPFGRRVLRAEFIALLEAAKAQAKPPLILSSIRDILAPPSKPKKAAFADEVVERFYDGVLVHADPLITPLELSWPVTEALAGRLRYTGFVAPPVADTPTKTGEGEVIVSAGGGDVGRGVFAAALEAAAGDRARPWRLLLGGADAAERCAALSAEAADNVTIESARPDFRAMLHNAAASVSLCGYNTALDILQAGCPAVFVPFDAGNEVEQGIRARALTQQNGIAAIRSADLTPEGLLHAVQEVIAAPARAPMKAGLDGARETVRITEQMFEARA</sequence>
<reference evidence="2 3" key="1">
    <citation type="journal article" date="2014" name="Genome Announc.">
        <title>Draft Genome Sequences of Two Isolates of the Roseobacter Group, Sulfitobacter sp. Strains 3SOLIMAR09 and 1FIGIMAR09, from Harbors of Mallorca Island (Mediterranean Sea).</title>
        <authorList>
            <person name="Mas-Llado M."/>
            <person name="Pina-Villalonga J.M."/>
            <person name="Brunet-Galmes I."/>
            <person name="Nogales B."/>
            <person name="Bosch R."/>
        </authorList>
    </citation>
    <scope>NUCLEOTIDE SEQUENCE [LARGE SCALE GENOMIC DNA]</scope>
    <source>
        <strain evidence="2 3">1FIGIMAR09</strain>
    </source>
</reference>
<name>A0A061SW57_9RHOB</name>
<dbReference type="InterPro" id="IPR007235">
    <property type="entry name" value="Glyco_trans_28_C"/>
</dbReference>
<dbReference type="Proteomes" id="UP000027337">
    <property type="component" value="Unassembled WGS sequence"/>
</dbReference>
<protein>
    <submittedName>
        <fullName evidence="2">Glycosyltransferase</fullName>
    </submittedName>
</protein>
<evidence type="ECO:0000313" key="2">
    <source>
        <dbReference type="EMBL" id="KAJ04148.1"/>
    </source>
</evidence>
<evidence type="ECO:0000259" key="1">
    <source>
        <dbReference type="Pfam" id="PF04101"/>
    </source>
</evidence>
<dbReference type="RefSeq" id="WP_037905829.1">
    <property type="nucleotide sequence ID" value="NZ_JEMU01000003.1"/>
</dbReference>
<dbReference type="EMBL" id="JEMU01000003">
    <property type="protein sequence ID" value="KAJ04148.1"/>
    <property type="molecule type" value="Genomic_DNA"/>
</dbReference>
<proteinExistence type="predicted"/>
<dbReference type="Pfam" id="PF04101">
    <property type="entry name" value="Glyco_tran_28_C"/>
    <property type="match status" value="1"/>
</dbReference>
<dbReference type="PANTHER" id="PTHR21015">
    <property type="entry name" value="UDP-N-ACETYLGLUCOSAMINE--N-ACETYLMURAMYL-(PENTAPEPTIDE) PYROPHOSPHORYL-UNDECAPRENOL N-ACETYLGLUCOSAMINE TRANSFERASE 1"/>
    <property type="match status" value="1"/>
</dbReference>
<dbReference type="Gene3D" id="3.40.50.2000">
    <property type="entry name" value="Glycogen Phosphorylase B"/>
    <property type="match status" value="1"/>
</dbReference>
<gene>
    <name evidence="2" type="ORF">PM02_04825</name>
</gene>
<dbReference type="SUPFAM" id="SSF53756">
    <property type="entry name" value="UDP-Glycosyltransferase/glycogen phosphorylase"/>
    <property type="match status" value="1"/>
</dbReference>
<keyword evidence="2" id="KW-0808">Transferase</keyword>
<dbReference type="STRING" id="83219.PM02_04825"/>
<dbReference type="eggNOG" id="COG4671">
    <property type="taxonomic scope" value="Bacteria"/>
</dbReference>
<organism evidence="2 3">
    <name type="scientific">Sulfitobacter mediterraneus</name>
    <dbReference type="NCBI Taxonomy" id="83219"/>
    <lineage>
        <taxon>Bacteria</taxon>
        <taxon>Pseudomonadati</taxon>
        <taxon>Pseudomonadota</taxon>
        <taxon>Alphaproteobacteria</taxon>
        <taxon>Rhodobacterales</taxon>
        <taxon>Roseobacteraceae</taxon>
        <taxon>Sulfitobacter</taxon>
    </lineage>
</organism>
<keyword evidence="3" id="KW-1185">Reference proteome</keyword>
<accession>A0A061SW57</accession>
<dbReference type="PANTHER" id="PTHR21015:SF28">
    <property type="entry name" value="SLL1722 PROTEIN"/>
    <property type="match status" value="1"/>
</dbReference>
<evidence type="ECO:0000313" key="3">
    <source>
        <dbReference type="Proteomes" id="UP000027337"/>
    </source>
</evidence>